<feature type="domain" description="C2H2-type" evidence="13">
    <location>
        <begin position="290"/>
        <end position="317"/>
    </location>
</feature>
<feature type="compositionally biased region" description="Acidic residues" evidence="12">
    <location>
        <begin position="76"/>
        <end position="85"/>
    </location>
</feature>
<keyword evidence="6" id="KW-0862">Zinc</keyword>
<dbReference type="EMBL" id="JAXCGZ010005977">
    <property type="protein sequence ID" value="KAK7080348.1"/>
    <property type="molecule type" value="Genomic_DNA"/>
</dbReference>
<evidence type="ECO:0000256" key="11">
    <source>
        <dbReference type="PROSITE-ProRule" id="PRU00042"/>
    </source>
</evidence>
<gene>
    <name evidence="14" type="ORF">SK128_009307</name>
</gene>
<feature type="compositionally biased region" description="Basic and acidic residues" evidence="12">
    <location>
        <begin position="99"/>
        <end position="109"/>
    </location>
</feature>
<dbReference type="InterPro" id="IPR013087">
    <property type="entry name" value="Znf_C2H2_type"/>
</dbReference>
<keyword evidence="4" id="KW-0677">Repeat</keyword>
<evidence type="ECO:0000256" key="12">
    <source>
        <dbReference type="SAM" id="MobiDB-lite"/>
    </source>
</evidence>
<dbReference type="GO" id="GO:0000981">
    <property type="term" value="F:DNA-binding transcription factor activity, RNA polymerase II-specific"/>
    <property type="evidence" value="ECO:0007669"/>
    <property type="project" value="TreeGrafter"/>
</dbReference>
<accession>A0AAN9AA63</accession>
<dbReference type="FunFam" id="3.30.160.60:FF:001465">
    <property type="entry name" value="Zinc finger protein 560"/>
    <property type="match status" value="1"/>
</dbReference>
<keyword evidence="9" id="KW-0804">Transcription</keyword>
<feature type="region of interest" description="Disordered" evidence="12">
    <location>
        <begin position="56"/>
        <end position="117"/>
    </location>
</feature>
<evidence type="ECO:0000256" key="10">
    <source>
        <dbReference type="ARBA" id="ARBA00023242"/>
    </source>
</evidence>
<dbReference type="FunFam" id="3.30.160.60:FF:000671">
    <property type="entry name" value="Zinc finger protein 26"/>
    <property type="match status" value="1"/>
</dbReference>
<feature type="compositionally biased region" description="Acidic residues" evidence="12">
    <location>
        <begin position="58"/>
        <end position="68"/>
    </location>
</feature>
<dbReference type="FunFam" id="3.30.160.60:FF:000100">
    <property type="entry name" value="Zinc finger 45-like"/>
    <property type="match status" value="2"/>
</dbReference>
<dbReference type="Gene3D" id="3.30.160.60">
    <property type="entry name" value="Classic Zinc Finger"/>
    <property type="match status" value="7"/>
</dbReference>
<feature type="domain" description="C2H2-type" evidence="13">
    <location>
        <begin position="318"/>
        <end position="345"/>
    </location>
</feature>
<dbReference type="PROSITE" id="PS50157">
    <property type="entry name" value="ZINC_FINGER_C2H2_2"/>
    <property type="match status" value="8"/>
</dbReference>
<sequence>MEEVKCETFDLSYTHSLQDGDSNLVPDDVDNESLGASIQMDNMYYKEKNMCNERLASETEDNTDDDSLDIARYDNSDEEGVENTEEGDKNVDENGEVMNGKDDNIREGNEDMDDEGEKRIVRPEVFDFLEVLTSSVTDEGNKVPRKTFNCEICHKTLNRRYRGRHMKLHKGIKNYVCSYCGKAFHNKSNLNRHLVVHTEVAGRKDFPCGVCGKEFSSKSSLKVHMLSHTGEKQYKCTYCKRAYYLKTHWKTHMMAHEGFKNFSCKMCDKKFAWKTQLDRHMVVHTGVKSFKCEICGKGFDLYKGLRTHLVTHTSENKFTCETCGKTFKTKSNMICHMVSHSVERPYECSLCGMRFKRKSDEKQHQGVHRKQLGLEPLTPSTTSSADEESAVTPKKTFECERKFPCQYCSKAYFRRPDLNSHMLAHHTKALESQAAYSEEHMGVDSSLSDTDPSLLIKIEQGADSDEDKYPLNFIEVEDDNDVLSEGESSAKGELGSDDEENQVLDSNDEEEEADSDGLQALAVYTSKILEQPIKKEKQSNKKGTQKEVHKNEEKCTEAVKELALNNERVHEFPVKRENQGVKEGS</sequence>
<reference evidence="14 15" key="1">
    <citation type="submission" date="2023-11" db="EMBL/GenBank/DDBJ databases">
        <title>Halocaridina rubra genome assembly.</title>
        <authorList>
            <person name="Smith C."/>
        </authorList>
    </citation>
    <scope>NUCLEOTIDE SEQUENCE [LARGE SCALE GENOMIC DNA]</scope>
    <source>
        <strain evidence="14">EP-1</strain>
        <tissue evidence="14">Whole</tissue>
    </source>
</reference>
<keyword evidence="7" id="KW-0805">Transcription regulation</keyword>
<name>A0AAN9AA63_HALRR</name>
<evidence type="ECO:0000256" key="3">
    <source>
        <dbReference type="ARBA" id="ARBA00022723"/>
    </source>
</evidence>
<feature type="region of interest" description="Disordered" evidence="12">
    <location>
        <begin position="476"/>
        <end position="553"/>
    </location>
</feature>
<evidence type="ECO:0000313" key="15">
    <source>
        <dbReference type="Proteomes" id="UP001381693"/>
    </source>
</evidence>
<feature type="domain" description="C2H2-type" evidence="13">
    <location>
        <begin position="175"/>
        <end position="198"/>
    </location>
</feature>
<evidence type="ECO:0000256" key="8">
    <source>
        <dbReference type="ARBA" id="ARBA00023125"/>
    </source>
</evidence>
<dbReference type="InterPro" id="IPR036236">
    <property type="entry name" value="Znf_C2H2_sf"/>
</dbReference>
<evidence type="ECO:0000313" key="14">
    <source>
        <dbReference type="EMBL" id="KAK7080348.1"/>
    </source>
</evidence>
<dbReference type="FunFam" id="3.30.160.60:FF:000646">
    <property type="entry name" value="Myeloid zinc finger 1"/>
    <property type="match status" value="1"/>
</dbReference>
<evidence type="ECO:0000259" key="13">
    <source>
        <dbReference type="PROSITE" id="PS50157"/>
    </source>
</evidence>
<feature type="domain" description="C2H2-type" evidence="13">
    <location>
        <begin position="206"/>
        <end position="233"/>
    </location>
</feature>
<keyword evidence="5 11" id="KW-0863">Zinc-finger</keyword>
<evidence type="ECO:0000256" key="4">
    <source>
        <dbReference type="ARBA" id="ARBA00022737"/>
    </source>
</evidence>
<dbReference type="SUPFAM" id="SSF57667">
    <property type="entry name" value="beta-beta-alpha zinc fingers"/>
    <property type="match status" value="5"/>
</dbReference>
<dbReference type="FunFam" id="3.30.160.60:FF:000380">
    <property type="entry name" value="zinc finger protein 2 isoform X2"/>
    <property type="match status" value="1"/>
</dbReference>
<feature type="compositionally biased region" description="Acidic residues" evidence="12">
    <location>
        <begin position="495"/>
        <end position="515"/>
    </location>
</feature>
<dbReference type="GO" id="GO:0005634">
    <property type="term" value="C:nucleus"/>
    <property type="evidence" value="ECO:0007669"/>
    <property type="project" value="UniProtKB-SubCell"/>
</dbReference>
<dbReference type="Pfam" id="PF00096">
    <property type="entry name" value="zf-C2H2"/>
    <property type="match status" value="4"/>
</dbReference>
<comment type="subcellular location">
    <subcellularLocation>
        <location evidence="1">Nucleus</location>
    </subcellularLocation>
</comment>
<feature type="domain" description="C2H2-type" evidence="13">
    <location>
        <begin position="346"/>
        <end position="373"/>
    </location>
</feature>
<proteinExistence type="inferred from homology"/>
<organism evidence="14 15">
    <name type="scientific">Halocaridina rubra</name>
    <name type="common">Hawaiian red shrimp</name>
    <dbReference type="NCBI Taxonomy" id="373956"/>
    <lineage>
        <taxon>Eukaryota</taxon>
        <taxon>Metazoa</taxon>
        <taxon>Ecdysozoa</taxon>
        <taxon>Arthropoda</taxon>
        <taxon>Crustacea</taxon>
        <taxon>Multicrustacea</taxon>
        <taxon>Malacostraca</taxon>
        <taxon>Eumalacostraca</taxon>
        <taxon>Eucarida</taxon>
        <taxon>Decapoda</taxon>
        <taxon>Pleocyemata</taxon>
        <taxon>Caridea</taxon>
        <taxon>Atyoidea</taxon>
        <taxon>Atyidae</taxon>
        <taxon>Halocaridina</taxon>
    </lineage>
</organism>
<comment type="caution">
    <text evidence="14">The sequence shown here is derived from an EMBL/GenBank/DDBJ whole genome shotgun (WGS) entry which is preliminary data.</text>
</comment>
<dbReference type="Pfam" id="PF13894">
    <property type="entry name" value="zf-C2H2_4"/>
    <property type="match status" value="1"/>
</dbReference>
<keyword evidence="3" id="KW-0479">Metal-binding</keyword>
<keyword evidence="8" id="KW-0238">DNA-binding</keyword>
<evidence type="ECO:0000256" key="7">
    <source>
        <dbReference type="ARBA" id="ARBA00023015"/>
    </source>
</evidence>
<dbReference type="AlphaFoldDB" id="A0AAN9AA63"/>
<evidence type="ECO:0000256" key="9">
    <source>
        <dbReference type="ARBA" id="ARBA00023163"/>
    </source>
</evidence>
<dbReference type="GO" id="GO:0000977">
    <property type="term" value="F:RNA polymerase II transcription regulatory region sequence-specific DNA binding"/>
    <property type="evidence" value="ECO:0007669"/>
    <property type="project" value="TreeGrafter"/>
</dbReference>
<dbReference type="GO" id="GO:0008270">
    <property type="term" value="F:zinc ion binding"/>
    <property type="evidence" value="ECO:0007669"/>
    <property type="project" value="UniProtKB-KW"/>
</dbReference>
<dbReference type="Pfam" id="PF12874">
    <property type="entry name" value="zf-met"/>
    <property type="match status" value="1"/>
</dbReference>
<dbReference type="Proteomes" id="UP001381693">
    <property type="component" value="Unassembled WGS sequence"/>
</dbReference>
<evidence type="ECO:0000256" key="6">
    <source>
        <dbReference type="ARBA" id="ARBA00022833"/>
    </source>
</evidence>
<dbReference type="PANTHER" id="PTHR24381">
    <property type="entry name" value="ZINC FINGER PROTEIN"/>
    <property type="match status" value="1"/>
</dbReference>
<dbReference type="GO" id="GO:0000122">
    <property type="term" value="P:negative regulation of transcription by RNA polymerase II"/>
    <property type="evidence" value="ECO:0007669"/>
    <property type="project" value="UniProtKB-ARBA"/>
</dbReference>
<evidence type="ECO:0000256" key="1">
    <source>
        <dbReference type="ARBA" id="ARBA00004123"/>
    </source>
</evidence>
<feature type="compositionally biased region" description="Basic and acidic residues" evidence="12">
    <location>
        <begin position="532"/>
        <end position="553"/>
    </location>
</feature>
<keyword evidence="15" id="KW-1185">Reference proteome</keyword>
<feature type="region of interest" description="Disordered" evidence="12">
    <location>
        <begin position="362"/>
        <end position="390"/>
    </location>
</feature>
<protein>
    <recommendedName>
        <fullName evidence="13">C2H2-type domain-containing protein</fullName>
    </recommendedName>
</protein>
<dbReference type="SMART" id="SM00355">
    <property type="entry name" value="ZnF_C2H2"/>
    <property type="match status" value="9"/>
</dbReference>
<dbReference type="PROSITE" id="PS00028">
    <property type="entry name" value="ZINC_FINGER_C2H2_1"/>
    <property type="match status" value="8"/>
</dbReference>
<evidence type="ECO:0000256" key="5">
    <source>
        <dbReference type="ARBA" id="ARBA00022771"/>
    </source>
</evidence>
<evidence type="ECO:0000256" key="2">
    <source>
        <dbReference type="ARBA" id="ARBA00006991"/>
    </source>
</evidence>
<feature type="domain" description="C2H2-type" evidence="13">
    <location>
        <begin position="262"/>
        <end position="289"/>
    </location>
</feature>
<dbReference type="PANTHER" id="PTHR24381:SF393">
    <property type="entry name" value="CHROMATIN-LINKED ADAPTOR FOR MSL PROTEINS, ISOFORM B"/>
    <property type="match status" value="1"/>
</dbReference>
<keyword evidence="10" id="KW-0539">Nucleus</keyword>
<comment type="similarity">
    <text evidence="2">Belongs to the krueppel C2H2-type zinc-finger protein family.</text>
</comment>
<feature type="domain" description="C2H2-type" evidence="13">
    <location>
        <begin position="403"/>
        <end position="431"/>
    </location>
</feature>
<feature type="domain" description="C2H2-type" evidence="13">
    <location>
        <begin position="234"/>
        <end position="261"/>
    </location>
</feature>